<protein>
    <recommendedName>
        <fullName evidence="4">Proline rich protein</fullName>
    </recommendedName>
</protein>
<reference evidence="2 3" key="1">
    <citation type="submission" date="2015-11" db="EMBL/GenBank/DDBJ databases">
        <title>Expanding the genomic diversity of Burkholderia species for the development of highly accurate diagnostics.</title>
        <authorList>
            <person name="Sahl J."/>
            <person name="Keim P."/>
            <person name="Wagner D."/>
        </authorList>
    </citation>
    <scope>NUCLEOTIDE SEQUENCE [LARGE SCALE GENOMIC DNA]</scope>
    <source>
        <strain evidence="2 3">MSMB574WGS</strain>
    </source>
</reference>
<evidence type="ECO:0008006" key="4">
    <source>
        <dbReference type="Google" id="ProtNLM"/>
    </source>
</evidence>
<evidence type="ECO:0000313" key="3">
    <source>
        <dbReference type="Proteomes" id="UP000061512"/>
    </source>
</evidence>
<sequence length="203" mass="20858">MISAFVKPASRTWLALVLGCLVVAGAGYRVLVAAMQQPAPAAAPGIVHRAGARAASAPARAHVASASQAASAAPASLPAAHDAPPTPRERLAALRAPVSLDAAHDPFTASSWLPPPPVVPPPPETRPAPPTAPPVPFVYLGQQDPKAAKPQVFLGNGDQLLIVSPGDVIGSQYRVESVTESNVVLTYLPLNQLQMVPIPVEGK</sequence>
<evidence type="ECO:0000256" key="1">
    <source>
        <dbReference type="SAM" id="MobiDB-lite"/>
    </source>
</evidence>
<dbReference type="Proteomes" id="UP000061512">
    <property type="component" value="Unassembled WGS sequence"/>
</dbReference>
<accession>A0A132F4B5</accession>
<organism evidence="2 3">
    <name type="scientific">Burkholderia pseudomultivorans</name>
    <dbReference type="NCBI Taxonomy" id="1207504"/>
    <lineage>
        <taxon>Bacteria</taxon>
        <taxon>Pseudomonadati</taxon>
        <taxon>Pseudomonadota</taxon>
        <taxon>Betaproteobacteria</taxon>
        <taxon>Burkholderiales</taxon>
        <taxon>Burkholderiaceae</taxon>
        <taxon>Burkholderia</taxon>
        <taxon>Burkholderia cepacia complex</taxon>
    </lineage>
</organism>
<dbReference type="AlphaFoldDB" id="A0A132F4B5"/>
<comment type="caution">
    <text evidence="2">The sequence shown here is derived from an EMBL/GenBank/DDBJ whole genome shotgun (WGS) entry which is preliminary data.</text>
</comment>
<proteinExistence type="predicted"/>
<dbReference type="RefSeq" id="WP_060252629.1">
    <property type="nucleotide sequence ID" value="NZ_LPJO01000026.1"/>
</dbReference>
<name>A0A132F4B5_9BURK</name>
<feature type="region of interest" description="Disordered" evidence="1">
    <location>
        <begin position="109"/>
        <end position="133"/>
    </location>
</feature>
<feature type="compositionally biased region" description="Pro residues" evidence="1">
    <location>
        <begin position="113"/>
        <end position="133"/>
    </location>
</feature>
<dbReference type="EMBL" id="LPJX01000026">
    <property type="protein sequence ID" value="KWF68014.1"/>
    <property type="molecule type" value="Genomic_DNA"/>
</dbReference>
<evidence type="ECO:0000313" key="2">
    <source>
        <dbReference type="EMBL" id="KWF68014.1"/>
    </source>
</evidence>
<gene>
    <name evidence="2" type="ORF">WT57_14155</name>
</gene>